<protein>
    <submittedName>
        <fullName evidence="2">Uncharacterized protein</fullName>
    </submittedName>
</protein>
<proteinExistence type="predicted"/>
<keyword evidence="3" id="KW-1185">Reference proteome</keyword>
<evidence type="ECO:0000313" key="2">
    <source>
        <dbReference type="EMBL" id="KAG7661172.1"/>
    </source>
</evidence>
<comment type="caution">
    <text evidence="2">The sequence shown here is derived from an EMBL/GenBank/DDBJ whole genome shotgun (WGS) entry which is preliminary data.</text>
</comment>
<feature type="region of interest" description="Disordered" evidence="1">
    <location>
        <begin position="93"/>
        <end position="140"/>
    </location>
</feature>
<feature type="non-terminal residue" evidence="2">
    <location>
        <position position="1"/>
    </location>
</feature>
<name>A0A8J5UI21_9ASCO</name>
<dbReference type="RefSeq" id="XP_049261405.1">
    <property type="nucleotide sequence ID" value="XM_049409367.1"/>
</dbReference>
<dbReference type="Proteomes" id="UP000694255">
    <property type="component" value="Unassembled WGS sequence"/>
</dbReference>
<evidence type="ECO:0000313" key="3">
    <source>
        <dbReference type="Proteomes" id="UP000694255"/>
    </source>
</evidence>
<feature type="compositionally biased region" description="Polar residues" evidence="1">
    <location>
        <begin position="115"/>
        <end position="134"/>
    </location>
</feature>
<evidence type="ECO:0000256" key="1">
    <source>
        <dbReference type="SAM" id="MobiDB-lite"/>
    </source>
</evidence>
<dbReference type="EMBL" id="JAGSYN010000257">
    <property type="protein sequence ID" value="KAG7661172.1"/>
    <property type="molecule type" value="Genomic_DNA"/>
</dbReference>
<dbReference type="GeneID" id="73472114"/>
<sequence length="168" mass="15831">TGLGGTGGQGGVAGAGGFTPTTIMTQSTGLGGTGGYGGAAGAGGGTGCTTITEGTSGGGLFGNGGVAITCAAGDQILSVGQGGMGGNGGNVITLIGTDGQGPQKRGINTRDDSSNPDGSQSVAPSNDSPATSISVDKVSPTIEPHTGGSARYFAGFYIVISFIPLVML</sequence>
<dbReference type="AlphaFoldDB" id="A0A8J5UI21"/>
<gene>
    <name evidence="2" type="ORF">J8A68_005314</name>
</gene>
<accession>A0A8J5UI21</accession>
<reference evidence="2 3" key="1">
    <citation type="journal article" date="2021" name="DNA Res.">
        <title>Genome analysis of Candida subhashii reveals its hybrid nature and dual mitochondrial genome conformations.</title>
        <authorList>
            <person name="Mixao V."/>
            <person name="Hegedusova E."/>
            <person name="Saus E."/>
            <person name="Pryszcz L.P."/>
            <person name="Cillingova A."/>
            <person name="Nosek J."/>
            <person name="Gabaldon T."/>
        </authorList>
    </citation>
    <scope>NUCLEOTIDE SEQUENCE [LARGE SCALE GENOMIC DNA]</scope>
    <source>
        <strain evidence="2 3">CBS 10753</strain>
    </source>
</reference>
<organism evidence="2 3">
    <name type="scientific">[Candida] subhashii</name>
    <dbReference type="NCBI Taxonomy" id="561895"/>
    <lineage>
        <taxon>Eukaryota</taxon>
        <taxon>Fungi</taxon>
        <taxon>Dikarya</taxon>
        <taxon>Ascomycota</taxon>
        <taxon>Saccharomycotina</taxon>
        <taxon>Pichiomycetes</taxon>
        <taxon>Debaryomycetaceae</taxon>
        <taxon>Spathaspora</taxon>
    </lineage>
</organism>